<dbReference type="OrthoDB" id="9814383at2"/>
<dbReference type="InterPro" id="IPR014782">
    <property type="entry name" value="Peptidase_M1_dom"/>
</dbReference>
<keyword evidence="1" id="KW-0732">Signal</keyword>
<feature type="signal peptide" evidence="1">
    <location>
        <begin position="1"/>
        <end position="20"/>
    </location>
</feature>
<dbReference type="Gene3D" id="1.10.390.10">
    <property type="entry name" value="Neutral Protease Domain 2"/>
    <property type="match status" value="1"/>
</dbReference>
<dbReference type="AlphaFoldDB" id="A0A2T7BIZ7"/>
<organism evidence="3 4">
    <name type="scientific">Chitinophaga parva</name>
    <dbReference type="NCBI Taxonomy" id="2169414"/>
    <lineage>
        <taxon>Bacteria</taxon>
        <taxon>Pseudomonadati</taxon>
        <taxon>Bacteroidota</taxon>
        <taxon>Chitinophagia</taxon>
        <taxon>Chitinophagales</taxon>
        <taxon>Chitinophagaceae</taxon>
        <taxon>Chitinophaga</taxon>
    </lineage>
</organism>
<dbReference type="InterPro" id="IPR027268">
    <property type="entry name" value="Peptidase_M4/M1_CTD_sf"/>
</dbReference>
<reference evidence="3 4" key="1">
    <citation type="submission" date="2018-04" db="EMBL/GenBank/DDBJ databases">
        <title>Chitinophaga fuyangensis sp. nov., isolated from soil in a chemical factory.</title>
        <authorList>
            <person name="Chen K."/>
        </authorList>
    </citation>
    <scope>NUCLEOTIDE SEQUENCE [LARGE SCALE GENOMIC DNA]</scope>
    <source>
        <strain evidence="3 4">LY-1</strain>
    </source>
</reference>
<dbReference type="SUPFAM" id="SSF55486">
    <property type="entry name" value="Metalloproteases ('zincins'), catalytic domain"/>
    <property type="match status" value="1"/>
</dbReference>
<dbReference type="Proteomes" id="UP000244450">
    <property type="component" value="Unassembled WGS sequence"/>
</dbReference>
<sequence>MKCTILSGILAFCAGLPVMAQAPADTGKPVNHYDYKALFSPLFYTKNGTDTRSASGAPGSKYWQNSADYQLSATLNDSTNEITGSEVMTYVNNSPDKLSFIWMQADENLFRNDSRGAAILGANASRYDTRGEIFDGGYKFKSIKIVNPATGKTTEAEYMVNDTRIQIFLPTALAANGGKLQVKIEYSFTTPEHGSDRNGILKTANGKVFSIAQWFPRVCVYDDVLGWNTKPYNGPGEFYLEYGNYDVKITAPARNIVVCSGELLNAAEVYTPEQVKRWEAAKKSDSTVTIRGAAEVTNPASRPAKKELTWHFQIKNSRDVAWGASPAFIVDACRINLPSGKKSLSIAAYPVESNVANGWSNAAKYAKASIEFNSKKWFEYPYPAASNVAGNVSGMEYPGIVFCGYTARDRELWDVTDHEFGHTWFPMIVGSNERLYAWMDEGFNTFINGLATEGYNNNFWNVKPENITARAGMFSSPIFEPVMTMPDAMKERNIGVLCYFKPATGLNLLRNVILGPERFDRAFRTYVERWAFKHPQPDDFFRSIENVAGEDLNWFWREWFYSTCKLDQAVNDVRYNDRLKATVIYLENLEPAAMPVIMDIKTKNGAVTRVKLPVDIWMRNEVFSYKWTGDEIQSVTLDPDHQLPDSKISNNTWTAPAVQ</sequence>
<evidence type="ECO:0000313" key="4">
    <source>
        <dbReference type="Proteomes" id="UP000244450"/>
    </source>
</evidence>
<evidence type="ECO:0000256" key="1">
    <source>
        <dbReference type="SAM" id="SignalP"/>
    </source>
</evidence>
<evidence type="ECO:0000259" key="2">
    <source>
        <dbReference type="Pfam" id="PF01433"/>
    </source>
</evidence>
<feature type="domain" description="Peptidase M1 membrane alanine aminopeptidase" evidence="2">
    <location>
        <begin position="407"/>
        <end position="559"/>
    </location>
</feature>
<dbReference type="RefSeq" id="WP_108688060.1">
    <property type="nucleotide sequence ID" value="NZ_QCYK01000002.1"/>
</dbReference>
<dbReference type="Pfam" id="PF01433">
    <property type="entry name" value="Peptidase_M1"/>
    <property type="match status" value="1"/>
</dbReference>
<evidence type="ECO:0000313" key="3">
    <source>
        <dbReference type="EMBL" id="PUZ26222.1"/>
    </source>
</evidence>
<dbReference type="CDD" id="cd09604">
    <property type="entry name" value="M1_APN_like"/>
    <property type="match status" value="1"/>
</dbReference>
<dbReference type="GO" id="GO:0008270">
    <property type="term" value="F:zinc ion binding"/>
    <property type="evidence" value="ECO:0007669"/>
    <property type="project" value="InterPro"/>
</dbReference>
<comment type="caution">
    <text evidence="3">The sequence shown here is derived from an EMBL/GenBank/DDBJ whole genome shotgun (WGS) entry which is preliminary data.</text>
</comment>
<accession>A0A2T7BIZ7</accession>
<keyword evidence="4" id="KW-1185">Reference proteome</keyword>
<protein>
    <submittedName>
        <fullName evidence="3">Peptidase M1</fullName>
    </submittedName>
</protein>
<dbReference type="GO" id="GO:0008237">
    <property type="term" value="F:metallopeptidase activity"/>
    <property type="evidence" value="ECO:0007669"/>
    <property type="project" value="InterPro"/>
</dbReference>
<feature type="chain" id="PRO_5015654669" evidence="1">
    <location>
        <begin position="21"/>
        <end position="659"/>
    </location>
</feature>
<gene>
    <name evidence="3" type="ORF">DCC81_18520</name>
</gene>
<dbReference type="EMBL" id="QCYK01000002">
    <property type="protein sequence ID" value="PUZ26222.1"/>
    <property type="molecule type" value="Genomic_DNA"/>
</dbReference>
<proteinExistence type="predicted"/>
<name>A0A2T7BIZ7_9BACT</name>